<dbReference type="Pfam" id="PF13673">
    <property type="entry name" value="Acetyltransf_10"/>
    <property type="match status" value="1"/>
</dbReference>
<keyword evidence="4" id="KW-0808">Transferase</keyword>
<dbReference type="Gene3D" id="3.90.79.10">
    <property type="entry name" value="Nucleoside Triphosphate Pyrophosphohydrolase"/>
    <property type="match status" value="1"/>
</dbReference>
<dbReference type="Gene3D" id="3.40.630.30">
    <property type="match status" value="1"/>
</dbReference>
<protein>
    <submittedName>
        <fullName evidence="4">GNAT family N-acetyltransferase</fullName>
    </submittedName>
</protein>
<dbReference type="InterPro" id="IPR015797">
    <property type="entry name" value="NUDIX_hydrolase-like_dom_sf"/>
</dbReference>
<dbReference type="Proteomes" id="UP000317316">
    <property type="component" value="Unassembled WGS sequence"/>
</dbReference>
<dbReference type="AlphaFoldDB" id="A0A544SYH6"/>
<dbReference type="PROSITE" id="PS51186">
    <property type="entry name" value="GNAT"/>
    <property type="match status" value="1"/>
</dbReference>
<dbReference type="SUPFAM" id="SSF55729">
    <property type="entry name" value="Acyl-CoA N-acyltransferases (Nat)"/>
    <property type="match status" value="1"/>
</dbReference>
<dbReference type="InterPro" id="IPR000086">
    <property type="entry name" value="NUDIX_hydrolase_dom"/>
</dbReference>
<name>A0A544SYH6_9BACI</name>
<evidence type="ECO:0000313" key="5">
    <source>
        <dbReference type="Proteomes" id="UP000317316"/>
    </source>
</evidence>
<keyword evidence="1" id="KW-0378">Hydrolase</keyword>
<dbReference type="InterPro" id="IPR000182">
    <property type="entry name" value="GNAT_dom"/>
</dbReference>
<gene>
    <name evidence="4" type="ORF">FG382_17800</name>
</gene>
<dbReference type="GO" id="GO:0016787">
    <property type="term" value="F:hydrolase activity"/>
    <property type="evidence" value="ECO:0007669"/>
    <property type="project" value="UniProtKB-KW"/>
</dbReference>
<dbReference type="Pfam" id="PF00293">
    <property type="entry name" value="NUDIX"/>
    <property type="match status" value="1"/>
</dbReference>
<evidence type="ECO:0000259" key="2">
    <source>
        <dbReference type="PROSITE" id="PS51186"/>
    </source>
</evidence>
<feature type="domain" description="N-acetyltransferase" evidence="2">
    <location>
        <begin position="166"/>
        <end position="320"/>
    </location>
</feature>
<dbReference type="InterPro" id="IPR020084">
    <property type="entry name" value="NUDIX_hydrolase_CS"/>
</dbReference>
<comment type="caution">
    <text evidence="4">The sequence shown here is derived from an EMBL/GenBank/DDBJ whole genome shotgun (WGS) entry which is preliminary data.</text>
</comment>
<dbReference type="PANTHER" id="PTHR10885:SF0">
    <property type="entry name" value="ISOPENTENYL-DIPHOSPHATE DELTA-ISOMERASE"/>
    <property type="match status" value="1"/>
</dbReference>
<dbReference type="CDD" id="cd04693">
    <property type="entry name" value="NUDIX_Hydrolase"/>
    <property type="match status" value="1"/>
</dbReference>
<dbReference type="InterPro" id="IPR016181">
    <property type="entry name" value="Acyl_CoA_acyltransferase"/>
</dbReference>
<dbReference type="PROSITE" id="PS51462">
    <property type="entry name" value="NUDIX"/>
    <property type="match status" value="1"/>
</dbReference>
<organism evidence="4 5">
    <name type="scientific">Psychrobacillus lasiicapitis</name>
    <dbReference type="NCBI Taxonomy" id="1636719"/>
    <lineage>
        <taxon>Bacteria</taxon>
        <taxon>Bacillati</taxon>
        <taxon>Bacillota</taxon>
        <taxon>Bacilli</taxon>
        <taxon>Bacillales</taxon>
        <taxon>Bacillaceae</taxon>
        <taxon>Psychrobacillus</taxon>
    </lineage>
</organism>
<dbReference type="GO" id="GO:0016747">
    <property type="term" value="F:acyltransferase activity, transferring groups other than amino-acyl groups"/>
    <property type="evidence" value="ECO:0007669"/>
    <property type="project" value="InterPro"/>
</dbReference>
<proteinExistence type="predicted"/>
<dbReference type="PANTHER" id="PTHR10885">
    <property type="entry name" value="ISOPENTENYL-DIPHOSPHATE DELTA-ISOMERASE"/>
    <property type="match status" value="1"/>
</dbReference>
<evidence type="ECO:0000256" key="1">
    <source>
        <dbReference type="ARBA" id="ARBA00022801"/>
    </source>
</evidence>
<accession>A0A544SYH6</accession>
<evidence type="ECO:0000313" key="4">
    <source>
        <dbReference type="EMBL" id="TQR10221.1"/>
    </source>
</evidence>
<feature type="domain" description="Nudix hydrolase" evidence="3">
    <location>
        <begin position="28"/>
        <end position="157"/>
    </location>
</feature>
<reference evidence="4 5" key="1">
    <citation type="submission" date="2019-05" db="EMBL/GenBank/DDBJ databases">
        <title>Psychrobacillus vulpis sp. nov., a new species isolated from feces of a red fox that inhabits in The Tablas de Daimiel Natural Park, Albacete, Spain.</title>
        <authorList>
            <person name="Rodriguez M."/>
            <person name="Reina J.C."/>
            <person name="Bejar V."/>
            <person name="Llamas I."/>
        </authorList>
    </citation>
    <scope>NUCLEOTIDE SEQUENCE [LARGE SCALE GENOMIC DNA]</scope>
    <source>
        <strain evidence="4 5">NEAU-3TGS17</strain>
    </source>
</reference>
<evidence type="ECO:0000259" key="3">
    <source>
        <dbReference type="PROSITE" id="PS51462"/>
    </source>
</evidence>
<dbReference type="SUPFAM" id="SSF55811">
    <property type="entry name" value="Nudix"/>
    <property type="match status" value="1"/>
</dbReference>
<keyword evidence="5" id="KW-1185">Reference proteome</keyword>
<dbReference type="OrthoDB" id="9786032at2"/>
<dbReference type="PROSITE" id="PS00893">
    <property type="entry name" value="NUDIX_BOX"/>
    <property type="match status" value="1"/>
</dbReference>
<dbReference type="EMBL" id="VDGH01000011">
    <property type="protein sequence ID" value="TQR10221.1"/>
    <property type="molecule type" value="Genomic_DNA"/>
</dbReference>
<sequence length="325" mass="38346">MEVWDIYNENREKTKKTHIRGDEMQEGDFHQVIHVWIMNASGQFLIQQRQPWKKGWANMWDCAAAGSALAGETSEMAAIREVKEELGIDLEMSTSEILFTIKFERGFDDHFLVIQDINIEDLSLQYEEVADAKWATMEEIQDLVQTGEFIPYHILDTLFTMIQSKISLRKATAKDAEVLFELQRKVFEPLYEKYQDHETTPVNQTFDRFKERLKTGNFFKIMLKNSLVGSVHVYLKSPGVMRFHMINILDEFQGKGIAQQVMMRLESLYPEANRWELDTIQEEKRNCYLYEKMGYVQTDEKWKINDKMTLVHYVKTTRLNHMPCL</sequence>